<evidence type="ECO:0000313" key="4">
    <source>
        <dbReference type="EMBL" id="GAA0172089.1"/>
    </source>
</evidence>
<protein>
    <submittedName>
        <fullName evidence="4">Uncharacterized protein</fullName>
    </submittedName>
</protein>
<dbReference type="PANTHER" id="PTHR43939">
    <property type="entry name" value="COILED-COIL DOMAIN-CONTAINING PROTEIN 158"/>
    <property type="match status" value="1"/>
</dbReference>
<feature type="region of interest" description="Disordered" evidence="2">
    <location>
        <begin position="1"/>
        <end position="119"/>
    </location>
</feature>
<proteinExistence type="predicted"/>
<dbReference type="PANTHER" id="PTHR43939:SF50">
    <property type="entry name" value="NUCLEOPORIN"/>
    <property type="match status" value="1"/>
</dbReference>
<feature type="coiled-coil region" evidence="1">
    <location>
        <begin position="1229"/>
        <end position="1280"/>
    </location>
</feature>
<feature type="coiled-coil region" evidence="1">
    <location>
        <begin position="1804"/>
        <end position="1859"/>
    </location>
</feature>
<feature type="compositionally biased region" description="Low complexity" evidence="2">
    <location>
        <begin position="45"/>
        <end position="54"/>
    </location>
</feature>
<feature type="coiled-coil region" evidence="1">
    <location>
        <begin position="601"/>
        <end position="656"/>
    </location>
</feature>
<evidence type="ECO:0000256" key="2">
    <source>
        <dbReference type="SAM" id="MobiDB-lite"/>
    </source>
</evidence>
<feature type="coiled-coil region" evidence="1">
    <location>
        <begin position="861"/>
        <end position="895"/>
    </location>
</feature>
<comment type="caution">
    <text evidence="4">The sequence shown here is derived from an EMBL/GenBank/DDBJ whole genome shotgun (WGS) entry which is preliminary data.</text>
</comment>
<organism evidence="4 5">
    <name type="scientific">Lithospermum erythrorhizon</name>
    <name type="common">Purple gromwell</name>
    <name type="synonym">Lithospermum officinale var. erythrorhizon</name>
    <dbReference type="NCBI Taxonomy" id="34254"/>
    <lineage>
        <taxon>Eukaryota</taxon>
        <taxon>Viridiplantae</taxon>
        <taxon>Streptophyta</taxon>
        <taxon>Embryophyta</taxon>
        <taxon>Tracheophyta</taxon>
        <taxon>Spermatophyta</taxon>
        <taxon>Magnoliopsida</taxon>
        <taxon>eudicotyledons</taxon>
        <taxon>Gunneridae</taxon>
        <taxon>Pentapetalae</taxon>
        <taxon>asterids</taxon>
        <taxon>lamiids</taxon>
        <taxon>Boraginales</taxon>
        <taxon>Boraginaceae</taxon>
        <taxon>Boraginoideae</taxon>
        <taxon>Lithospermeae</taxon>
        <taxon>Lithospermum</taxon>
    </lineage>
</organism>
<feature type="coiled-coil region" evidence="1">
    <location>
        <begin position="2081"/>
        <end position="2283"/>
    </location>
</feature>
<reference evidence="4 5" key="1">
    <citation type="submission" date="2024-01" db="EMBL/GenBank/DDBJ databases">
        <title>The complete chloroplast genome sequence of Lithospermum erythrorhizon: insights into the phylogenetic relationship among Boraginaceae species and the maternal lineages of purple gromwells.</title>
        <authorList>
            <person name="Okada T."/>
            <person name="Watanabe K."/>
        </authorList>
    </citation>
    <scope>NUCLEOTIDE SEQUENCE [LARGE SCALE GENOMIC DNA]</scope>
</reference>
<feature type="compositionally biased region" description="Basic and acidic residues" evidence="2">
    <location>
        <begin position="57"/>
        <end position="66"/>
    </location>
</feature>
<evidence type="ECO:0000256" key="3">
    <source>
        <dbReference type="SAM" id="Phobius"/>
    </source>
</evidence>
<keyword evidence="3" id="KW-1133">Transmembrane helix</keyword>
<feature type="compositionally biased region" description="Basic and acidic residues" evidence="2">
    <location>
        <begin position="35"/>
        <end position="44"/>
    </location>
</feature>
<dbReference type="Proteomes" id="UP001454036">
    <property type="component" value="Unassembled WGS sequence"/>
</dbReference>
<keyword evidence="1" id="KW-0175">Coiled coil</keyword>
<keyword evidence="5" id="KW-1185">Reference proteome</keyword>
<feature type="coiled-coil region" evidence="1">
    <location>
        <begin position="1622"/>
        <end position="1750"/>
    </location>
</feature>
<feature type="region of interest" description="Disordered" evidence="2">
    <location>
        <begin position="1596"/>
        <end position="1615"/>
    </location>
</feature>
<gene>
    <name evidence="4" type="ORF">LIER_25985</name>
</gene>
<evidence type="ECO:0000313" key="5">
    <source>
        <dbReference type="Proteomes" id="UP001454036"/>
    </source>
</evidence>
<dbReference type="EMBL" id="BAABME010007953">
    <property type="protein sequence ID" value="GAA0172089.1"/>
    <property type="molecule type" value="Genomic_DNA"/>
</dbReference>
<keyword evidence="3" id="KW-0812">Transmembrane</keyword>
<feature type="compositionally biased region" description="Basic and acidic residues" evidence="2">
    <location>
        <begin position="104"/>
        <end position="113"/>
    </location>
</feature>
<feature type="coiled-coil region" evidence="1">
    <location>
        <begin position="1472"/>
        <end position="1513"/>
    </location>
</feature>
<sequence length="2517" mass="285179">MDKNKADLIAAGRKKLQQFRQKKDNKGSKSSSKSGKTERNDDTSSTKQATTSQTGGKGKESTHDVDDMVTSSESHFQGRAPADGETVVATVVDQPPEAASAETTVERMDDSRECPVQSSSIHEGDYFVVEEVVESSDAEVPGVAESKEQFANSPMLPFVDSEYQVHGKYQDRQVTALGAMQNAEGAGLMQVDESEETTNGDDGKFSSSEPDALLIASSETMGDQSGSLMRKEPIDYPEDTSVSAVFGRGDTKEIQVETACKDIDTQGSSVSNSHISKEIQVERVGKYIVAEMEPLLERLKEQLFLTTLVKDAAHLELSEQMHIHSELSQQSQQFSEKLSSATTSLDEVYVRNENLAEEVSQYKNQLEEANSIKERLCEELNGSKAELEKSSARVNQLLNEFEMSRGDISRLSSELAECRNSLVSSQTENGTLRHSLNLATEEKEQLEVQKNNVILENENLASELAKCKDLLVSLQSENSNMSEHVAHAEGMNSKISSENEFLLSQNDKLVTELGECKNMLLSLQLENEHLNASVLEERKKIDDEKDYLLNDSEEIVVESIKCMVLVEAMQMEILSNKSILVPVTDERSRLEEEKLHLFSENEKLSYELVNCKALIENLQAEFVKATDDMKEATLHMEQLVEENSHLKSNLEIQKDKMRELEDWQMRSLRIEKLRDEAEDSRLLPEDHDGSLVLEGLEKHIKEATLVMWKLQKALEVMHFHSASLSKSSGEAGSPGVSKLIHAFETKGNTEDYASGGQATEDPYEVSKEQMQHLEEVLQKLLFDAENAAKVIKNERKHSSFSNVGVAEFHASYESLKEHSDSVEEENLELMILLEALRQHVREANVKGTELVGLYEASQEKAVNLRAEISTITSKISDYEAKHGELQSQLDETYQRSGDVFSSLSSQVEALDEVVSREVVLEEEWNSVVTQIIQTLDRLNSLSTMVDFNYSSSSSDIRSYVASSVDSAINVIEHLKGQLEAAKKDHELVLSTYNEVNEEFKGLQEQHKMAFTMLHKIYADLVRLVKRSCGSIEENESDALEEMLLDPRAPRGFDTLINLVEAILSERLILEHEHSRLTSELSDRTNNSVGSDVILKLLEKVDQEFRIERFGDETTELFPQLESLIYSLLQKYKEADERANLSEQMYASKSVESSEFHRQIDHLSLSLIQRENEIVVLEESLKICKDSVVAIQSELLGKITEVEQSEQRVSSLREKLSIAVTKGKGLIVQRDNLKQSLAETSADFEKCKQDLLIKESRFNELENKLKAYMEAGERMEALESELSYIRNSATALRESFLLKDSALQRIEEILEDLELPENFHSGDIIEKVDWLAKYVSGNSLPLADWDRKTSGAGGAYSDSGMVDAEGWKEEMQPNPNTTDNYQKIYEDLQTRFYALAEQNEMLEQSLMERNNVVQRWEEILNRIEVPSQFRSMEPEDRIEWLMSTLYDTQNYCNSLQEKIDNLETSSALVTTALGRSEQRISELEKALQLLITEKEALQQDLVALTQDYDEMSKKASGLKGDNGSLQREVTLLQERLDQKHGCEERVQYFEGEIRRLQDVLRGVLQDSGLEDTAHEYDGFDYFERLFKKLLDKHAEFSRVEPDNPDSKQVTEDPRDTLEQSKVLEDLKEEIIILNKKLDDTITELFSVKEERNGYLEKNHSLVHEVEAFNTKMVNLQDQLSQEEHKSSTLREKLNVAVRKGKSLMQQRDSLKQVVEETNSEMNRMKSVISEYENKMKDFSTLQENLETQRSENIFLRDLISQNDQAVQEKDHTLSLILKSLGHIDVSHESDVVDPVEKLEKIGKHFKDMRADMAIMEQESSKLKRAAELLVAELNEVQERNDFVQEELAKASADLSALSRERDYFHAEALQVRSNMDQAHKDLSSLSELLGNVLSNDLETLRDLKVSIKSGHELGDAPSLLAQFSGSIPDDLISFKSGDKALTQGIGSLRGQLYNHLELVHEERSVLADVLGLIHGELNSRKESCESMRRDIQRLESVEIEKDSKMLNALKNFSLLVEACTNTVTEIYNFKTELVGRGDSRVNISPKTTEFTEETLLFSSEDGVRAIQQQLLSAVKDLTSMQAETSEINLKDTRSTIHNLQKDLQEKDIQAERNCMQLVQQIKEAEAIAKKYSQELQLSQSHVEDLQMEVREMEEERNELEKRIKDLQDKETASIEYKGIIQSLTDELAAKGQENEALLQALDEEEIQMEDMRNRIGELEKVLQEKDQDLEKLDISRGKALKKLSVTVNKFDELHLLSENLLSEVENLQSQLQDRDQEISFLRQEVTRCTKDALLASSNNRSVNEVSELLAWLATMFSVVQAVDSNINDSKIDEFKEMLKEHIISTISELEDLRVAVRNGDMFLQLEKAKVEELTSKEQYLQSSLREKDTQLAMLRGDVGRATTSNPEIVELEPMINNRASPAAAPQVRSLRKASNEQVAIAIDVDPHNGKLEEDDDKAHGFKSLTTSRVVPRFTRPVTDMVDGLWVSCDRTLMRQPALRLGVMIYWALLHALLAAYVV</sequence>
<keyword evidence="3" id="KW-0472">Membrane</keyword>
<feature type="coiled-coil region" evidence="1">
    <location>
        <begin position="436"/>
        <end position="477"/>
    </location>
</feature>
<feature type="transmembrane region" description="Helical" evidence="3">
    <location>
        <begin position="2496"/>
        <end position="2516"/>
    </location>
</feature>
<name>A0AAV3R8A7_LITER</name>
<feature type="coiled-coil region" evidence="1">
    <location>
        <begin position="345"/>
        <end position="400"/>
    </location>
</feature>
<accession>A0AAV3R8A7</accession>
<evidence type="ECO:0000256" key="1">
    <source>
        <dbReference type="SAM" id="Coils"/>
    </source>
</evidence>